<feature type="transmembrane region" description="Helical" evidence="5">
    <location>
        <begin position="44"/>
        <end position="66"/>
    </location>
</feature>
<name>A8MA48_CALMQ</name>
<dbReference type="InterPro" id="IPR052962">
    <property type="entry name" value="AA_Transporter_AGT"/>
</dbReference>
<evidence type="ECO:0000256" key="4">
    <source>
        <dbReference type="ARBA" id="ARBA00023136"/>
    </source>
</evidence>
<feature type="transmembrane region" description="Helical" evidence="5">
    <location>
        <begin position="370"/>
        <end position="386"/>
    </location>
</feature>
<evidence type="ECO:0000256" key="1">
    <source>
        <dbReference type="ARBA" id="ARBA00004141"/>
    </source>
</evidence>
<dbReference type="eggNOG" id="arCOG00009">
    <property type="taxonomic scope" value="Archaea"/>
</dbReference>
<feature type="transmembrane region" description="Helical" evidence="5">
    <location>
        <begin position="87"/>
        <end position="108"/>
    </location>
</feature>
<feature type="transmembrane region" description="Helical" evidence="5">
    <location>
        <begin position="208"/>
        <end position="228"/>
    </location>
</feature>
<evidence type="ECO:0000256" key="3">
    <source>
        <dbReference type="ARBA" id="ARBA00022989"/>
    </source>
</evidence>
<dbReference type="KEGG" id="cma:Cmaq_0129"/>
<sequence>MAEDFGIKTDRELRKALNRRRLLFLSIGEIIGAGWLFAPMYAASYAGGAALLAWIIAGIIILLVALANAEIASAIPKSGALVRYPHYVFGGFAGFLIGWSYFLAITAVPPTEALTATRYLSFFFPQLYNPHTGILTALGYVVAYLFLALFIYVNYIGVKAVGDTVYGLGWWKLLIPSITAMIMIALAFNPANFTAGGGFIPTSGTAPYTGWAAVFYAMPTGGVLFAYLGFRQAIEYGGEGKNPSKDIPFAIISAILIAMTIYILLELAFIGAIHWDVIGVKEGAWAALRTSSISKAPIAQLLESLKYVVPVAVAFLAAWVVVFLTDAVISPAGTGFISTGGATRALYGIAADGYLPPWFLVLSRTRIPKWSLITIAVLGALYLLPFPTWQSIVSFTTVGRVLTYMVTGGIAVQALRRIAPDLPRPFRLWATSVLAPVATLAASLIIYWSGFSTVSKFFLAVFVGLPIYFGYYAYKRLNVSLPLSLTLGFIDAIGVAAAFSYFYSVTKGLRVYNDTGLLMYIIVAAVLIYVSMAILYRLGSDYLRREFKAGVWFPTYMIVITLLSYYGSFGLRKAIPFPIDTVIAAIITLVFHYWAVYSAFRTKAIDQIMEEIKR</sequence>
<protein>
    <submittedName>
        <fullName evidence="6">Amino acid permease-associated region</fullName>
    </submittedName>
</protein>
<dbReference type="RefSeq" id="WP_012185200.1">
    <property type="nucleotide sequence ID" value="NC_009954.1"/>
</dbReference>
<comment type="subcellular location">
    <subcellularLocation>
        <location evidence="1">Membrane</location>
        <topology evidence="1">Multi-pass membrane protein</topology>
    </subcellularLocation>
</comment>
<evidence type="ECO:0000256" key="5">
    <source>
        <dbReference type="SAM" id="Phobius"/>
    </source>
</evidence>
<feature type="transmembrane region" description="Helical" evidence="5">
    <location>
        <begin position="550"/>
        <end position="569"/>
    </location>
</feature>
<feature type="transmembrane region" description="Helical" evidence="5">
    <location>
        <begin position="426"/>
        <end position="448"/>
    </location>
</feature>
<feature type="transmembrane region" description="Helical" evidence="5">
    <location>
        <begin position="392"/>
        <end position="414"/>
    </location>
</feature>
<evidence type="ECO:0000313" key="6">
    <source>
        <dbReference type="EMBL" id="ABW00980.1"/>
    </source>
</evidence>
<dbReference type="Gene3D" id="1.20.1740.10">
    <property type="entry name" value="Amino acid/polyamine transporter I"/>
    <property type="match status" value="1"/>
</dbReference>
<dbReference type="PANTHER" id="PTHR47547">
    <property type="match status" value="1"/>
</dbReference>
<evidence type="ECO:0000313" key="7">
    <source>
        <dbReference type="Proteomes" id="UP000001137"/>
    </source>
</evidence>
<dbReference type="OrthoDB" id="43026at2157"/>
<dbReference type="AlphaFoldDB" id="A8MA48"/>
<feature type="transmembrane region" description="Helical" evidence="5">
    <location>
        <begin position="581"/>
        <end position="600"/>
    </location>
</feature>
<keyword evidence="3 5" id="KW-1133">Transmembrane helix</keyword>
<dbReference type="GeneID" id="5708594"/>
<dbReference type="STRING" id="397948.Cmaq_0129"/>
<proteinExistence type="predicted"/>
<gene>
    <name evidence="6" type="ordered locus">Cmaq_0129</name>
</gene>
<evidence type="ECO:0000256" key="2">
    <source>
        <dbReference type="ARBA" id="ARBA00022692"/>
    </source>
</evidence>
<dbReference type="GO" id="GO:0016020">
    <property type="term" value="C:membrane"/>
    <property type="evidence" value="ECO:0007669"/>
    <property type="project" value="UniProtKB-SubCell"/>
</dbReference>
<dbReference type="InterPro" id="IPR002293">
    <property type="entry name" value="AA/rel_permease1"/>
</dbReference>
<feature type="transmembrane region" description="Helical" evidence="5">
    <location>
        <begin position="307"/>
        <end position="329"/>
    </location>
</feature>
<feature type="transmembrane region" description="Helical" evidence="5">
    <location>
        <begin position="165"/>
        <end position="188"/>
    </location>
</feature>
<feature type="transmembrane region" description="Helical" evidence="5">
    <location>
        <begin position="249"/>
        <end position="275"/>
    </location>
</feature>
<feature type="transmembrane region" description="Helical" evidence="5">
    <location>
        <begin position="128"/>
        <end position="153"/>
    </location>
</feature>
<keyword evidence="7" id="KW-1185">Reference proteome</keyword>
<feature type="transmembrane region" description="Helical" evidence="5">
    <location>
        <begin position="481"/>
        <end position="505"/>
    </location>
</feature>
<dbReference type="PANTHER" id="PTHR47547:SF1">
    <property type="entry name" value="ASPARTATE-PROTON SYMPORTER"/>
    <property type="match status" value="1"/>
</dbReference>
<keyword evidence="2 5" id="KW-0812">Transmembrane</keyword>
<accession>A8MA48</accession>
<feature type="transmembrane region" description="Helical" evidence="5">
    <location>
        <begin position="517"/>
        <end position="538"/>
    </location>
</feature>
<dbReference type="HOGENOM" id="CLU_007946_16_0_2"/>
<dbReference type="Pfam" id="PF13520">
    <property type="entry name" value="AA_permease_2"/>
    <property type="match status" value="1"/>
</dbReference>
<reference evidence="6 7" key="1">
    <citation type="submission" date="2007-10" db="EMBL/GenBank/DDBJ databases">
        <title>Complete sequence of Caldivirga maquilingensis IC-167.</title>
        <authorList>
            <consortium name="US DOE Joint Genome Institute"/>
            <person name="Copeland A."/>
            <person name="Lucas S."/>
            <person name="Lapidus A."/>
            <person name="Barry K."/>
            <person name="Glavina del Rio T."/>
            <person name="Dalin E."/>
            <person name="Tice H."/>
            <person name="Pitluck S."/>
            <person name="Saunders E."/>
            <person name="Brettin T."/>
            <person name="Bruce D."/>
            <person name="Detter J.C."/>
            <person name="Han C."/>
            <person name="Schmutz J."/>
            <person name="Larimer F."/>
            <person name="Land M."/>
            <person name="Hauser L."/>
            <person name="Kyrpides N."/>
            <person name="Ivanova N."/>
            <person name="Biddle J.F."/>
            <person name="Zhang Z."/>
            <person name="Fitz-Gibbon S.T."/>
            <person name="Lowe T.M."/>
            <person name="Saltikov C."/>
            <person name="House C.H."/>
            <person name="Richardson P."/>
        </authorList>
    </citation>
    <scope>NUCLEOTIDE SEQUENCE [LARGE SCALE GENOMIC DNA]</scope>
    <source>
        <strain evidence="7">ATCC 700844 / DSM 13496 / JCM 10307 / IC-167</strain>
    </source>
</reference>
<keyword evidence="4 5" id="KW-0472">Membrane</keyword>
<dbReference type="Proteomes" id="UP000001137">
    <property type="component" value="Chromosome"/>
</dbReference>
<feature type="transmembrane region" description="Helical" evidence="5">
    <location>
        <begin position="454"/>
        <end position="474"/>
    </location>
</feature>
<organism evidence="6 7">
    <name type="scientific">Caldivirga maquilingensis (strain ATCC 700844 / DSM 13496 / JCM 10307 / IC-167)</name>
    <dbReference type="NCBI Taxonomy" id="397948"/>
    <lineage>
        <taxon>Archaea</taxon>
        <taxon>Thermoproteota</taxon>
        <taxon>Thermoprotei</taxon>
        <taxon>Thermoproteales</taxon>
        <taxon>Thermoproteaceae</taxon>
        <taxon>Caldivirga</taxon>
    </lineage>
</organism>
<dbReference type="EMBL" id="CP000852">
    <property type="protein sequence ID" value="ABW00980.1"/>
    <property type="molecule type" value="Genomic_DNA"/>
</dbReference>
<feature type="transmembrane region" description="Helical" evidence="5">
    <location>
        <begin position="21"/>
        <end position="38"/>
    </location>
</feature>
<dbReference type="GO" id="GO:0022857">
    <property type="term" value="F:transmembrane transporter activity"/>
    <property type="evidence" value="ECO:0007669"/>
    <property type="project" value="InterPro"/>
</dbReference>